<gene>
    <name evidence="1" type="ORF">REISMN_06855</name>
</gene>
<proteinExistence type="predicted"/>
<organism evidence="1 2">
    <name type="scientific">Rickettsia tamurae subsp. buchneri</name>
    <dbReference type="NCBI Taxonomy" id="1462938"/>
    <lineage>
        <taxon>Bacteria</taxon>
        <taxon>Pseudomonadati</taxon>
        <taxon>Pseudomonadota</taxon>
        <taxon>Alphaproteobacteria</taxon>
        <taxon>Rickettsiales</taxon>
        <taxon>Rickettsiaceae</taxon>
        <taxon>Rickettsieae</taxon>
        <taxon>Rickettsia</taxon>
        <taxon>spotted fever group</taxon>
    </lineage>
</organism>
<evidence type="ECO:0000313" key="2">
    <source>
        <dbReference type="Proteomes" id="UP000027161"/>
    </source>
</evidence>
<protein>
    <submittedName>
        <fullName evidence="1">Uncharacterized protein</fullName>
    </submittedName>
</protein>
<evidence type="ECO:0000313" key="1">
    <source>
        <dbReference type="EMBL" id="KDO02470.1"/>
    </source>
</evidence>
<comment type="caution">
    <text evidence="1">The sequence shown here is derived from an EMBL/GenBank/DDBJ whole genome shotgun (WGS) entry which is preliminary data.</text>
</comment>
<dbReference type="AlphaFoldDB" id="A0A8E0WKW3"/>
<reference evidence="1 2" key="1">
    <citation type="submission" date="2014-02" db="EMBL/GenBank/DDBJ databases">
        <title>Draft genome sequence of Rickettsia buchneri sp. nov. ISO7T.</title>
        <authorList>
            <person name="Felsheim R.F."/>
            <person name="Kurtti T.J."/>
            <person name="Munderloh U.G."/>
        </authorList>
    </citation>
    <scope>NUCLEOTIDE SEQUENCE [LARGE SCALE GENOMIC DNA]</scope>
    <source>
        <strain evidence="1 2">ISO7</strain>
    </source>
</reference>
<name>A0A8E0WKW3_9RICK</name>
<dbReference type="EMBL" id="JFKF01000148">
    <property type="protein sequence ID" value="KDO02470.1"/>
    <property type="molecule type" value="Genomic_DNA"/>
</dbReference>
<accession>A0A8E0WKW3</accession>
<sequence length="97" mass="10857">MFLSVARNESALYSSDSTIFSLLSLNKACITFFFNSSGDANNVRKCSKSTLLSVTFVTPISAPIALKKISHFFSEVKCWIGIIPLYFIKLERKIILL</sequence>
<keyword evidence="2" id="KW-1185">Reference proteome</keyword>
<dbReference type="Proteomes" id="UP000027161">
    <property type="component" value="Unassembled WGS sequence"/>
</dbReference>